<protein>
    <submittedName>
        <fullName evidence="1">Uncharacterized protein</fullName>
    </submittedName>
</protein>
<sequence>MPQSAWLRAASPPTTMMVPYPARVIIEASRSTDPAPSLCT</sequence>
<evidence type="ECO:0000313" key="1">
    <source>
        <dbReference type="EMBL" id="EJX09696.1"/>
    </source>
</evidence>
<proteinExistence type="predicted"/>
<comment type="caution">
    <text evidence="1">The sequence shown here is derived from an EMBL/GenBank/DDBJ whole genome shotgun (WGS) entry which is preliminary data.</text>
</comment>
<gene>
    <name evidence="1" type="ORF">EVA_02192</name>
</gene>
<accession>J9DA08</accession>
<organism evidence="1">
    <name type="scientific">gut metagenome</name>
    <dbReference type="NCBI Taxonomy" id="749906"/>
    <lineage>
        <taxon>unclassified sequences</taxon>
        <taxon>metagenomes</taxon>
        <taxon>organismal metagenomes</taxon>
    </lineage>
</organism>
<name>J9DA08_9ZZZZ</name>
<dbReference type="EMBL" id="AMCI01000332">
    <property type="protein sequence ID" value="EJX09696.1"/>
    <property type="molecule type" value="Genomic_DNA"/>
</dbReference>
<reference evidence="1" key="1">
    <citation type="journal article" date="2012" name="PLoS ONE">
        <title>Gene sets for utilization of primary and secondary nutrition supplies in the distal gut of endangered iberian lynx.</title>
        <authorList>
            <person name="Alcaide M."/>
            <person name="Messina E."/>
            <person name="Richter M."/>
            <person name="Bargiela R."/>
            <person name="Peplies J."/>
            <person name="Huws S.A."/>
            <person name="Newbold C.J."/>
            <person name="Golyshin P.N."/>
            <person name="Simon M.A."/>
            <person name="Lopez G."/>
            <person name="Yakimov M.M."/>
            <person name="Ferrer M."/>
        </authorList>
    </citation>
    <scope>NUCLEOTIDE SEQUENCE</scope>
</reference>
<dbReference type="AlphaFoldDB" id="J9DA08"/>